<protein>
    <submittedName>
        <fullName evidence="1">Uncharacterized protein</fullName>
    </submittedName>
</protein>
<evidence type="ECO:0000313" key="1">
    <source>
        <dbReference type="EMBL" id="KAJ4447420.1"/>
    </source>
</evidence>
<dbReference type="EMBL" id="JAJSOF020000005">
    <property type="protein sequence ID" value="KAJ4447420.1"/>
    <property type="molecule type" value="Genomic_DNA"/>
</dbReference>
<accession>A0ABQ8TPV9</accession>
<evidence type="ECO:0000313" key="2">
    <source>
        <dbReference type="Proteomes" id="UP001148838"/>
    </source>
</evidence>
<comment type="caution">
    <text evidence="1">The sequence shown here is derived from an EMBL/GenBank/DDBJ whole genome shotgun (WGS) entry which is preliminary data.</text>
</comment>
<proteinExistence type="predicted"/>
<keyword evidence="2" id="KW-1185">Reference proteome</keyword>
<sequence length="180" mass="20875">MVRALEHFAHKGPNGVISCLDDYLNHNKKYFKILKLFVDNCHSQNKNRNLFVYLDNLIENSESFKYLDVTLNSQAKSDEDMNNKIGQGKRAIRQLNTLLWNDKVKVCDDQESEENVQRVQDSFLRSPKKSVRKASRELAMPVMKDRVYVAPLPANLPELRDRIREAVAAITPDMLIIVWD</sequence>
<name>A0ABQ8TPV9_PERAM</name>
<organism evidence="1 2">
    <name type="scientific">Periplaneta americana</name>
    <name type="common">American cockroach</name>
    <name type="synonym">Blatta americana</name>
    <dbReference type="NCBI Taxonomy" id="6978"/>
    <lineage>
        <taxon>Eukaryota</taxon>
        <taxon>Metazoa</taxon>
        <taxon>Ecdysozoa</taxon>
        <taxon>Arthropoda</taxon>
        <taxon>Hexapoda</taxon>
        <taxon>Insecta</taxon>
        <taxon>Pterygota</taxon>
        <taxon>Neoptera</taxon>
        <taxon>Polyneoptera</taxon>
        <taxon>Dictyoptera</taxon>
        <taxon>Blattodea</taxon>
        <taxon>Blattoidea</taxon>
        <taxon>Blattidae</taxon>
        <taxon>Blattinae</taxon>
        <taxon>Periplaneta</taxon>
    </lineage>
</organism>
<reference evidence="1 2" key="1">
    <citation type="journal article" date="2022" name="Allergy">
        <title>Genome assembly and annotation of Periplaneta americana reveal a comprehensive cockroach allergen profile.</title>
        <authorList>
            <person name="Wang L."/>
            <person name="Xiong Q."/>
            <person name="Saelim N."/>
            <person name="Wang L."/>
            <person name="Nong W."/>
            <person name="Wan A.T."/>
            <person name="Shi M."/>
            <person name="Liu X."/>
            <person name="Cao Q."/>
            <person name="Hui J.H.L."/>
            <person name="Sookrung N."/>
            <person name="Leung T.F."/>
            <person name="Tungtrongchitr A."/>
            <person name="Tsui S.K.W."/>
        </authorList>
    </citation>
    <scope>NUCLEOTIDE SEQUENCE [LARGE SCALE GENOMIC DNA]</scope>
    <source>
        <strain evidence="1">PWHHKU_190912</strain>
    </source>
</reference>
<gene>
    <name evidence="1" type="ORF">ANN_09427</name>
</gene>
<dbReference type="Proteomes" id="UP001148838">
    <property type="component" value="Unassembled WGS sequence"/>
</dbReference>